<dbReference type="PANTHER" id="PTHR31836:SF28">
    <property type="entry name" value="SRCR DOMAIN-CONTAINING PROTEIN-RELATED"/>
    <property type="match status" value="1"/>
</dbReference>
<dbReference type="Gene3D" id="2.40.40.10">
    <property type="entry name" value="RlpA-like domain"/>
    <property type="match status" value="1"/>
</dbReference>
<dbReference type="OrthoDB" id="623670at2759"/>
<evidence type="ECO:0000313" key="4">
    <source>
        <dbReference type="EMBL" id="PAV22422.1"/>
    </source>
</evidence>
<dbReference type="InterPro" id="IPR051477">
    <property type="entry name" value="Expansin_CellWall"/>
</dbReference>
<keyword evidence="1 3" id="KW-0732">Signal</keyword>
<dbReference type="InterPro" id="IPR036908">
    <property type="entry name" value="RlpA-like_sf"/>
</dbReference>
<reference evidence="4 5" key="1">
    <citation type="journal article" date="2017" name="Mol. Ecol.">
        <title>Comparative and population genomic landscape of Phellinus noxius: A hypervariable fungus causing root rot in trees.</title>
        <authorList>
            <person name="Chung C.L."/>
            <person name="Lee T.J."/>
            <person name="Akiba M."/>
            <person name="Lee H.H."/>
            <person name="Kuo T.H."/>
            <person name="Liu D."/>
            <person name="Ke H.M."/>
            <person name="Yokoi T."/>
            <person name="Roa M.B."/>
            <person name="Lu M.J."/>
            <person name="Chang Y.Y."/>
            <person name="Ann P.J."/>
            <person name="Tsai J.N."/>
            <person name="Chen C.Y."/>
            <person name="Tzean S.S."/>
            <person name="Ota Y."/>
            <person name="Hattori T."/>
            <person name="Sahashi N."/>
            <person name="Liou R.F."/>
            <person name="Kikuchi T."/>
            <person name="Tsai I.J."/>
        </authorList>
    </citation>
    <scope>NUCLEOTIDE SEQUENCE [LARGE SCALE GENOMIC DNA]</scope>
    <source>
        <strain evidence="4 5">FFPRI411160</strain>
    </source>
</reference>
<organism evidence="4 5">
    <name type="scientific">Pyrrhoderma noxium</name>
    <dbReference type="NCBI Taxonomy" id="2282107"/>
    <lineage>
        <taxon>Eukaryota</taxon>
        <taxon>Fungi</taxon>
        <taxon>Dikarya</taxon>
        <taxon>Basidiomycota</taxon>
        <taxon>Agaricomycotina</taxon>
        <taxon>Agaricomycetes</taxon>
        <taxon>Hymenochaetales</taxon>
        <taxon>Hymenochaetaceae</taxon>
        <taxon>Pyrrhoderma</taxon>
    </lineage>
</organism>
<comment type="caution">
    <text evidence="4">The sequence shown here is derived from an EMBL/GenBank/DDBJ whole genome shotgun (WGS) entry which is preliminary data.</text>
</comment>
<dbReference type="AlphaFoldDB" id="A0A286USB5"/>
<evidence type="ECO:0000313" key="5">
    <source>
        <dbReference type="Proteomes" id="UP000217199"/>
    </source>
</evidence>
<evidence type="ECO:0000256" key="2">
    <source>
        <dbReference type="SAM" id="MobiDB-lite"/>
    </source>
</evidence>
<feature type="region of interest" description="Disordered" evidence="2">
    <location>
        <begin position="146"/>
        <end position="237"/>
    </location>
</feature>
<evidence type="ECO:0000256" key="3">
    <source>
        <dbReference type="SAM" id="SignalP"/>
    </source>
</evidence>
<feature type="chain" id="PRO_5013622037" evidence="3">
    <location>
        <begin position="21"/>
        <end position="270"/>
    </location>
</feature>
<name>A0A286USB5_9AGAM</name>
<keyword evidence="5" id="KW-1185">Reference proteome</keyword>
<proteinExistence type="predicted"/>
<dbReference type="EMBL" id="NBII01000002">
    <property type="protein sequence ID" value="PAV22422.1"/>
    <property type="molecule type" value="Genomic_DNA"/>
</dbReference>
<dbReference type="Proteomes" id="UP000217199">
    <property type="component" value="Unassembled WGS sequence"/>
</dbReference>
<dbReference type="InParanoid" id="A0A286USB5"/>
<accession>A0A286USB5</accession>
<feature type="compositionally biased region" description="Low complexity" evidence="2">
    <location>
        <begin position="153"/>
        <end position="237"/>
    </location>
</feature>
<feature type="signal peptide" evidence="3">
    <location>
        <begin position="1"/>
        <end position="20"/>
    </location>
</feature>
<dbReference type="CDD" id="cd22191">
    <property type="entry name" value="DPBB_RlpA_EXP_N-like"/>
    <property type="match status" value="1"/>
</dbReference>
<dbReference type="STRING" id="2282107.A0A286USB5"/>
<gene>
    <name evidence="4" type="ORF">PNOK_0237900</name>
</gene>
<sequence>MARKLLTVLTVLCGVASALAGSAHNGRRDHQKLVRVRSSNLTIETEPNATVLKKRAFTNTRFTFYEAGLGACGGYNSDSDFIVAMNSDQYAGGAHCYEMITVSYNGKSAQAQVVDECPTCPWGALDLTPSLFQQFASEDAGEIYGSWSFNSDSEQTTTSTKQQETTTSSIWTPTSTSTWWTSTSTSTSKTKKSSSTSTWSSTSSTWSSSSTSSTPTSTSTSSSTSSTPTSSSLPTPSADSALDELNYAVIQLGQVIAAGAQVTLVTYETE</sequence>
<protein>
    <submittedName>
        <fullName evidence="4">Expansin family</fullName>
    </submittedName>
</protein>
<dbReference type="SUPFAM" id="SSF50685">
    <property type="entry name" value="Barwin-like endoglucanases"/>
    <property type="match status" value="1"/>
</dbReference>
<evidence type="ECO:0000256" key="1">
    <source>
        <dbReference type="ARBA" id="ARBA00022729"/>
    </source>
</evidence>
<dbReference type="PANTHER" id="PTHR31836">
    <property type="match status" value="1"/>
</dbReference>